<keyword evidence="1" id="KW-0677">Repeat</keyword>
<dbReference type="GO" id="GO:0010494">
    <property type="term" value="C:cytoplasmic stress granule"/>
    <property type="evidence" value="ECO:0007669"/>
    <property type="project" value="TreeGrafter"/>
</dbReference>
<dbReference type="SMART" id="SM00360">
    <property type="entry name" value="RRM"/>
    <property type="match status" value="4"/>
</dbReference>
<proteinExistence type="predicted"/>
<dbReference type="GO" id="GO:0003729">
    <property type="term" value="F:mRNA binding"/>
    <property type="evidence" value="ECO:0007669"/>
    <property type="project" value="TreeGrafter"/>
</dbReference>
<comment type="caution">
    <text evidence="6">The sequence shown here is derived from an EMBL/GenBank/DDBJ whole genome shotgun (WGS) entry which is preliminary data.</text>
</comment>
<feature type="domain" description="RRM" evidence="5">
    <location>
        <begin position="459"/>
        <end position="530"/>
    </location>
</feature>
<dbReference type="Proteomes" id="UP000717515">
    <property type="component" value="Unassembled WGS sequence"/>
</dbReference>
<feature type="domain" description="RRM" evidence="5">
    <location>
        <begin position="202"/>
        <end position="272"/>
    </location>
</feature>
<dbReference type="AlphaFoldDB" id="A0A9P8A0R9"/>
<gene>
    <name evidence="6" type="ORF">KVV02_002221</name>
</gene>
<sequence>MKRSNDYAQGNDAFKKPRVAQGYNNYPSHGGMGASSTDIYGGGYGTNPMMMGGYGQMAGGGQYGSQFGIDPVQSLNPPFQQYPAPAFGAPYSNAPFQVSFPPNANAGAPGNRTVYIGNVSADVTIDEVLNLVRCGLVESARLLPEKSCAFISFVDSNAAASFHLEASTRRFNLGGQDVRVGWGKPSAVPPQILQAIQQGATRNVFLGNVDDSVTEQNLRVDFSQFGTIDTVRVLHEKNIAFVHFTSVNSAIKAVASLPHDPRYSGRRVNYGKDRCAKNAAGGPNNLANSFAVGAPAFPQYGSPMAFNPSFDRFPGGRSGGMGMGMGMGGGGMGMGAMFSNNSNTNINNSNNNNNNNVSMSVLTAQGNRTVYLGGIGPDTTCEDLCNTIRGGILNSIRYLPAKNIAFVSFVDPEAANNFYNQAHQHGISIKNRRLKVGWGQNAHALPPPVIQALQDGATRNVYVGAIDASFTEDRLRHDFAEFGEIELVNILPEKNCGFVNFTNILSAVKAVECIKNNPSYDKVKVNFGKDRCGNVARPNRHNNSGSNGHSHGHGNGNNHSQSGSHGSHGRGQVDGNPDSQVGGDSQADPVKIEDLASDVKDFEEDDEMFQVVV</sequence>
<evidence type="ECO:0000256" key="1">
    <source>
        <dbReference type="ARBA" id="ARBA00022737"/>
    </source>
</evidence>
<dbReference type="Gene3D" id="3.30.70.330">
    <property type="match status" value="4"/>
</dbReference>
<feature type="compositionally biased region" description="Low complexity" evidence="4">
    <location>
        <begin position="556"/>
        <end position="565"/>
    </location>
</feature>
<dbReference type="GO" id="GO:0010468">
    <property type="term" value="P:regulation of gene expression"/>
    <property type="evidence" value="ECO:0007669"/>
    <property type="project" value="UniProtKB-ARBA"/>
</dbReference>
<evidence type="ECO:0000313" key="7">
    <source>
        <dbReference type="Proteomes" id="UP000717515"/>
    </source>
</evidence>
<dbReference type="FunFam" id="3.30.70.330:FF:000400">
    <property type="entry name" value="Negative regulator of differentiation 1"/>
    <property type="match status" value="1"/>
</dbReference>
<accession>A0A9P8A0R9</accession>
<dbReference type="SUPFAM" id="SSF54928">
    <property type="entry name" value="RNA-binding domain, RBD"/>
    <property type="match status" value="2"/>
</dbReference>
<name>A0A9P8A0R9_MORAP</name>
<dbReference type="InterPro" id="IPR012677">
    <property type="entry name" value="Nucleotide-bd_a/b_plait_sf"/>
</dbReference>
<dbReference type="InterPro" id="IPR000504">
    <property type="entry name" value="RRM_dom"/>
</dbReference>
<feature type="region of interest" description="Disordered" evidence="4">
    <location>
        <begin position="532"/>
        <end position="592"/>
    </location>
</feature>
<feature type="domain" description="RRM" evidence="5">
    <location>
        <begin position="112"/>
        <end position="185"/>
    </location>
</feature>
<organism evidence="6 7">
    <name type="scientific">Mortierella alpina</name>
    <name type="common">Oleaginous fungus</name>
    <name type="synonym">Mortierella renispora</name>
    <dbReference type="NCBI Taxonomy" id="64518"/>
    <lineage>
        <taxon>Eukaryota</taxon>
        <taxon>Fungi</taxon>
        <taxon>Fungi incertae sedis</taxon>
        <taxon>Mucoromycota</taxon>
        <taxon>Mortierellomycotina</taxon>
        <taxon>Mortierellomycetes</taxon>
        <taxon>Mortierellales</taxon>
        <taxon>Mortierellaceae</taxon>
        <taxon>Mortierella</taxon>
    </lineage>
</organism>
<evidence type="ECO:0000259" key="5">
    <source>
        <dbReference type="PROSITE" id="PS50102"/>
    </source>
</evidence>
<dbReference type="PANTHER" id="PTHR14089:SF8">
    <property type="entry name" value="RNA-BINDING PROTEIN MRN1"/>
    <property type="match status" value="1"/>
</dbReference>
<evidence type="ECO:0000256" key="2">
    <source>
        <dbReference type="ARBA" id="ARBA00022884"/>
    </source>
</evidence>
<dbReference type="FunFam" id="3.30.70.330:FF:000120">
    <property type="entry name" value="Negative regulator of differentiation 1"/>
    <property type="match status" value="2"/>
</dbReference>
<dbReference type="PANTHER" id="PTHR14089">
    <property type="entry name" value="PRE-MRNA-SPLICING FACTOR RBM22"/>
    <property type="match status" value="1"/>
</dbReference>
<evidence type="ECO:0000313" key="6">
    <source>
        <dbReference type="EMBL" id="KAG9320187.1"/>
    </source>
</evidence>
<evidence type="ECO:0000256" key="4">
    <source>
        <dbReference type="SAM" id="MobiDB-lite"/>
    </source>
</evidence>
<evidence type="ECO:0000256" key="3">
    <source>
        <dbReference type="PROSITE-ProRule" id="PRU00176"/>
    </source>
</evidence>
<reference evidence="6" key="1">
    <citation type="submission" date="2021-07" db="EMBL/GenBank/DDBJ databases">
        <title>Draft genome of Mortierella alpina, strain LL118, isolated from an aspen leaf litter sample.</title>
        <authorList>
            <person name="Yang S."/>
            <person name="Vinatzer B.A."/>
        </authorList>
    </citation>
    <scope>NUCLEOTIDE SEQUENCE</scope>
    <source>
        <strain evidence="6">LL118</strain>
    </source>
</reference>
<dbReference type="PROSITE" id="PS50102">
    <property type="entry name" value="RRM"/>
    <property type="match status" value="4"/>
</dbReference>
<keyword evidence="2 3" id="KW-0694">RNA-binding</keyword>
<dbReference type="EMBL" id="JAIFTL010000318">
    <property type="protein sequence ID" value="KAG9320187.1"/>
    <property type="molecule type" value="Genomic_DNA"/>
</dbReference>
<dbReference type="InterPro" id="IPR035979">
    <property type="entry name" value="RBD_domain_sf"/>
</dbReference>
<feature type="domain" description="RRM" evidence="5">
    <location>
        <begin position="368"/>
        <end position="441"/>
    </location>
</feature>
<dbReference type="GO" id="GO:0000398">
    <property type="term" value="P:mRNA splicing, via spliceosome"/>
    <property type="evidence" value="ECO:0007669"/>
    <property type="project" value="TreeGrafter"/>
</dbReference>
<protein>
    <recommendedName>
        <fullName evidence="5">RRM domain-containing protein</fullName>
    </recommendedName>
</protein>
<dbReference type="InterPro" id="IPR039171">
    <property type="entry name" value="Cwc2/Slt11"/>
</dbReference>
<feature type="region of interest" description="Disordered" evidence="4">
    <location>
        <begin position="1"/>
        <end position="22"/>
    </location>
</feature>
<dbReference type="Pfam" id="PF00076">
    <property type="entry name" value="RRM_1"/>
    <property type="match status" value="2"/>
</dbReference>